<dbReference type="AlphaFoldDB" id="A0A143QKN1"/>
<keyword evidence="1" id="KW-0812">Transmembrane</keyword>
<keyword evidence="1" id="KW-1133">Transmembrane helix</keyword>
<dbReference type="Proteomes" id="UP000076038">
    <property type="component" value="Chromosome"/>
</dbReference>
<dbReference type="EMBL" id="CP015220">
    <property type="protein sequence ID" value="AMY23471.1"/>
    <property type="molecule type" value="Genomic_DNA"/>
</dbReference>
<accession>A0A143QKN1</accession>
<feature type="transmembrane region" description="Helical" evidence="1">
    <location>
        <begin position="30"/>
        <end position="51"/>
    </location>
</feature>
<evidence type="ECO:0000313" key="3">
    <source>
        <dbReference type="Proteomes" id="UP000076038"/>
    </source>
</evidence>
<sequence length="60" mass="6582">MRAVVFLAVLAIIYKWPVFGDSPGQWSALSQGIMFGAIICTVATPAGWKAIRRIDGRMRS</sequence>
<accession>A0A260U8D6</accession>
<organism evidence="2 3">
    <name type="scientific">Rhodococcoides fascians</name>
    <name type="common">Rhodococcus fascians</name>
    <dbReference type="NCBI Taxonomy" id="1828"/>
    <lineage>
        <taxon>Bacteria</taxon>
        <taxon>Bacillati</taxon>
        <taxon>Actinomycetota</taxon>
        <taxon>Actinomycetes</taxon>
        <taxon>Mycobacteriales</taxon>
        <taxon>Nocardiaceae</taxon>
        <taxon>Rhodococcoides</taxon>
    </lineage>
</organism>
<evidence type="ECO:0000256" key="1">
    <source>
        <dbReference type="SAM" id="Phobius"/>
    </source>
</evidence>
<keyword evidence="1" id="KW-0472">Membrane</keyword>
<dbReference type="OrthoDB" id="4474728at2"/>
<evidence type="ECO:0000313" key="2">
    <source>
        <dbReference type="EMBL" id="AMY23471.1"/>
    </source>
</evidence>
<dbReference type="PATRIC" id="fig|1653479.3.peg.2196"/>
<protein>
    <submittedName>
        <fullName evidence="2">Uncharacterized protein</fullName>
    </submittedName>
</protein>
<proteinExistence type="predicted"/>
<reference evidence="2 3" key="1">
    <citation type="journal article" date="2016" name="Genome Announc.">
        <title>Complete Genome and Plasmid Sequences for Rhodococcus fascians D188 and Draft Sequences for Rhodococcus Isolates PBTS 1 and PBTS 2.</title>
        <authorList>
            <person name="Stamler R.A."/>
            <person name="Vereecke D."/>
            <person name="Zhang Y."/>
            <person name="Schilkey F."/>
            <person name="Devitt N."/>
            <person name="Randall J.J."/>
        </authorList>
    </citation>
    <scope>NUCLEOTIDE SEQUENCE [LARGE SCALE GENOMIC DNA]</scope>
    <source>
        <strain evidence="2 3">PBTS2</strain>
    </source>
</reference>
<keyword evidence="3" id="KW-1185">Reference proteome</keyword>
<gene>
    <name evidence="2" type="ORF">A3Q41_02169</name>
</gene>
<dbReference type="KEGG" id="rhs:A3Q41_02169"/>
<reference evidence="3" key="2">
    <citation type="submission" date="2016-04" db="EMBL/GenBank/DDBJ databases">
        <title>Complete Genome and Plasmid Sequences for Rhodococcus fascians D188 and Draft Sequences for Rhodococcus spp. Isolates PBTS 1 and PBTS 2.</title>
        <authorList>
            <person name="Stamer R."/>
            <person name="Vereecke D."/>
            <person name="Zhang Y."/>
            <person name="Schilkey F."/>
            <person name="Devitt N."/>
            <person name="Randall J."/>
        </authorList>
    </citation>
    <scope>NUCLEOTIDE SEQUENCE [LARGE SCALE GENOMIC DNA]</scope>
    <source>
        <strain evidence="3">PBTS2</strain>
    </source>
</reference>
<dbReference type="RefSeq" id="WP_048317622.1">
    <property type="nucleotide sequence ID" value="NZ_CP015220.1"/>
</dbReference>
<name>A0A143QKN1_RHOFA</name>